<dbReference type="Gene3D" id="3.40.710.10">
    <property type="entry name" value="DD-peptidase/beta-lactamase superfamily"/>
    <property type="match status" value="1"/>
</dbReference>
<evidence type="ECO:0000256" key="2">
    <source>
        <dbReference type="ARBA" id="ARBA00023136"/>
    </source>
</evidence>
<feature type="domain" description="Beta-lactamase-related" evidence="4">
    <location>
        <begin position="27"/>
        <end position="342"/>
    </location>
</feature>
<dbReference type="RefSeq" id="WP_035686692.1">
    <property type="nucleotide sequence ID" value="NZ_MUHF01000019.1"/>
</dbReference>
<keyword evidence="3" id="KW-0732">Signal</keyword>
<dbReference type="GO" id="GO:0016020">
    <property type="term" value="C:membrane"/>
    <property type="evidence" value="ECO:0007669"/>
    <property type="project" value="UniProtKB-SubCell"/>
</dbReference>
<feature type="signal peptide" evidence="3">
    <location>
        <begin position="1"/>
        <end position="19"/>
    </location>
</feature>
<dbReference type="EMBL" id="JPRL01000001">
    <property type="protein sequence ID" value="KFF07252.1"/>
    <property type="molecule type" value="Genomic_DNA"/>
</dbReference>
<dbReference type="InterPro" id="IPR012338">
    <property type="entry name" value="Beta-lactam/transpept-like"/>
</dbReference>
<dbReference type="eggNOG" id="COG1680">
    <property type="taxonomic scope" value="Bacteria"/>
</dbReference>
<keyword evidence="2" id="KW-0472">Membrane</keyword>
<comment type="subcellular location">
    <subcellularLocation>
        <location evidence="1">Membrane</location>
    </subcellularLocation>
</comment>
<dbReference type="STRING" id="362418.IW19_17830"/>
<dbReference type="Proteomes" id="UP000028715">
    <property type="component" value="Unassembled WGS sequence"/>
</dbReference>
<gene>
    <name evidence="5" type="ORF">IW19_17830</name>
</gene>
<dbReference type="InterPro" id="IPR001466">
    <property type="entry name" value="Beta-lactam-related"/>
</dbReference>
<dbReference type="AlphaFoldDB" id="A0A085ZS38"/>
<evidence type="ECO:0000256" key="3">
    <source>
        <dbReference type="SAM" id="SignalP"/>
    </source>
</evidence>
<feature type="chain" id="PRO_5001801534" description="Beta-lactamase-related domain-containing protein" evidence="3">
    <location>
        <begin position="20"/>
        <end position="358"/>
    </location>
</feature>
<reference evidence="5 6" key="1">
    <citation type="submission" date="2014-07" db="EMBL/GenBank/DDBJ databases">
        <title>Genome of Flavobacterium reichenbachii LMG 25512.</title>
        <authorList>
            <person name="Stropko S.J."/>
            <person name="Pipes S.E."/>
            <person name="Newman J.D."/>
        </authorList>
    </citation>
    <scope>NUCLEOTIDE SEQUENCE [LARGE SCALE GENOMIC DNA]</scope>
    <source>
        <strain evidence="5 6">LMG 25512</strain>
    </source>
</reference>
<evidence type="ECO:0000313" key="6">
    <source>
        <dbReference type="Proteomes" id="UP000028715"/>
    </source>
</evidence>
<organism evidence="5 6">
    <name type="scientific">Flavobacterium reichenbachii</name>
    <dbReference type="NCBI Taxonomy" id="362418"/>
    <lineage>
        <taxon>Bacteria</taxon>
        <taxon>Pseudomonadati</taxon>
        <taxon>Bacteroidota</taxon>
        <taxon>Flavobacteriia</taxon>
        <taxon>Flavobacteriales</taxon>
        <taxon>Flavobacteriaceae</taxon>
        <taxon>Flavobacterium</taxon>
    </lineage>
</organism>
<dbReference type="OrthoDB" id="1522765at2"/>
<comment type="caution">
    <text evidence="5">The sequence shown here is derived from an EMBL/GenBank/DDBJ whole genome shotgun (WGS) entry which is preliminary data.</text>
</comment>
<keyword evidence="6" id="KW-1185">Reference proteome</keyword>
<proteinExistence type="predicted"/>
<protein>
    <recommendedName>
        <fullName evidence="4">Beta-lactamase-related domain-containing protein</fullName>
    </recommendedName>
</protein>
<sequence>MKKILVFIFLICSSKIFYAQKNSVLAENIRAEYKIPELAYAVVSSDSILEIEVLGYQRNNSSFKAGIDDKFRLGSLTKTITSYIAALLVKEEKIKWDTKFFDLYPELKAKSNPNHFNLTLKDFLTFRAHIPTWSYGNETPTQKEIKGNDQQQRYEFIAWFFKQKYLISEKQEVYLSNPSYVAAGLMLEKAAGKSYETLVKELGEKLGINFGFGQPNLIDENQPWGHDENLNPEKPALNYKLNWLSSAGNINVSLPDYCKFTQMQLKGLLGKSEVFSAQEFDLMHNGLPEFSFGWYSESYKDSGLKYSFHYGNPGTFLTKVYICASINKAFIIFANVQSEQADKGIMLFLKKLQTQYGG</sequence>
<dbReference type="InterPro" id="IPR050491">
    <property type="entry name" value="AmpC-like"/>
</dbReference>
<dbReference type="PANTHER" id="PTHR46825:SF11">
    <property type="entry name" value="PENICILLIN-BINDING PROTEIN 4"/>
    <property type="match status" value="1"/>
</dbReference>
<evidence type="ECO:0000256" key="1">
    <source>
        <dbReference type="ARBA" id="ARBA00004370"/>
    </source>
</evidence>
<accession>A0A085ZS38</accession>
<dbReference type="SUPFAM" id="SSF56601">
    <property type="entry name" value="beta-lactamase/transpeptidase-like"/>
    <property type="match status" value="1"/>
</dbReference>
<evidence type="ECO:0000313" key="5">
    <source>
        <dbReference type="EMBL" id="KFF07252.1"/>
    </source>
</evidence>
<dbReference type="Pfam" id="PF00144">
    <property type="entry name" value="Beta-lactamase"/>
    <property type="match status" value="1"/>
</dbReference>
<name>A0A085ZS38_9FLAO</name>
<dbReference type="PANTHER" id="PTHR46825">
    <property type="entry name" value="D-ALANYL-D-ALANINE-CARBOXYPEPTIDASE/ENDOPEPTIDASE AMPH"/>
    <property type="match status" value="1"/>
</dbReference>
<evidence type="ECO:0000259" key="4">
    <source>
        <dbReference type="Pfam" id="PF00144"/>
    </source>
</evidence>